<name>A0AAD5CJT1_AMBAR</name>
<dbReference type="PANTHER" id="PTHR48059:SF38">
    <property type="entry name" value="OS04G0534166 PROTEIN"/>
    <property type="match status" value="1"/>
</dbReference>
<keyword evidence="2" id="KW-0472">Membrane</keyword>
<feature type="transmembrane region" description="Helical" evidence="2">
    <location>
        <begin position="6"/>
        <end position="23"/>
    </location>
</feature>
<comment type="caution">
    <text evidence="3">The sequence shown here is derived from an EMBL/GenBank/DDBJ whole genome shotgun (WGS) entry which is preliminary data.</text>
</comment>
<dbReference type="FunFam" id="3.80.10.10:FF:000363">
    <property type="entry name" value="Leucine-rich repeat family protein"/>
    <property type="match status" value="1"/>
</dbReference>
<dbReference type="Proteomes" id="UP001206925">
    <property type="component" value="Unassembled WGS sequence"/>
</dbReference>
<evidence type="ECO:0000256" key="1">
    <source>
        <dbReference type="ARBA" id="ARBA00004196"/>
    </source>
</evidence>
<keyword evidence="4" id="KW-1185">Reference proteome</keyword>
<dbReference type="SUPFAM" id="SSF52058">
    <property type="entry name" value="L domain-like"/>
    <property type="match status" value="1"/>
</dbReference>
<evidence type="ECO:0008006" key="5">
    <source>
        <dbReference type="Google" id="ProtNLM"/>
    </source>
</evidence>
<sequence>MDTKIWLWVIIICICSQIIVIVAETDPNDLGVLNAIKSSWKNLPPDWKGSDPCGSNWEGINCTDSRVTSLVLAGMGVKTNGIGDIPLLSVLRYLDLSNNKEIKAILPTSIQNLKNLTTFYACRILVGCSFSGPIPDSIGYLDQLVFLALNNNSFVGPIPPSIGNLTNLSWLDLSDNQLLGPIPVSNATSPGLDNLVKAKHFHLANNNLSGPIPSQLFSPNMTLMHFIVNDNQLSGTIPSTIATVQTLEVV</sequence>
<dbReference type="Gene3D" id="3.80.10.10">
    <property type="entry name" value="Ribonuclease Inhibitor"/>
    <property type="match status" value="1"/>
</dbReference>
<reference evidence="3" key="1">
    <citation type="submission" date="2022-06" db="EMBL/GenBank/DDBJ databases">
        <title>Uncovering the hologenomic basis of an extraordinary plant invasion.</title>
        <authorList>
            <person name="Bieker V.C."/>
            <person name="Martin M.D."/>
            <person name="Gilbert T."/>
            <person name="Hodgins K."/>
            <person name="Battlay P."/>
            <person name="Petersen B."/>
            <person name="Wilson J."/>
        </authorList>
    </citation>
    <scope>NUCLEOTIDE SEQUENCE</scope>
    <source>
        <strain evidence="3">AA19_3_7</strain>
        <tissue evidence="3">Leaf</tissue>
    </source>
</reference>
<dbReference type="Pfam" id="PF00560">
    <property type="entry name" value="LRR_1"/>
    <property type="match status" value="4"/>
</dbReference>
<keyword evidence="2" id="KW-0812">Transmembrane</keyword>
<dbReference type="InterPro" id="IPR001611">
    <property type="entry name" value="Leu-rich_rpt"/>
</dbReference>
<proteinExistence type="predicted"/>
<evidence type="ECO:0000256" key="2">
    <source>
        <dbReference type="SAM" id="Phobius"/>
    </source>
</evidence>
<dbReference type="InterPro" id="IPR032675">
    <property type="entry name" value="LRR_dom_sf"/>
</dbReference>
<dbReference type="AlphaFoldDB" id="A0AAD5CJT1"/>
<keyword evidence="2" id="KW-1133">Transmembrane helix</keyword>
<comment type="subcellular location">
    <subcellularLocation>
        <location evidence="1">Cell envelope</location>
    </subcellularLocation>
</comment>
<dbReference type="EMBL" id="JAMZMK010007974">
    <property type="protein sequence ID" value="KAI7742485.1"/>
    <property type="molecule type" value="Genomic_DNA"/>
</dbReference>
<accession>A0AAD5CJT1</accession>
<gene>
    <name evidence="3" type="ORF">M8C21_007169</name>
</gene>
<evidence type="ECO:0000313" key="3">
    <source>
        <dbReference type="EMBL" id="KAI7742485.1"/>
    </source>
</evidence>
<dbReference type="PANTHER" id="PTHR48059">
    <property type="entry name" value="POLYGALACTURONASE INHIBITOR 1"/>
    <property type="match status" value="1"/>
</dbReference>
<dbReference type="InterPro" id="IPR051848">
    <property type="entry name" value="PGIP"/>
</dbReference>
<organism evidence="3 4">
    <name type="scientific">Ambrosia artemisiifolia</name>
    <name type="common">Common ragweed</name>
    <dbReference type="NCBI Taxonomy" id="4212"/>
    <lineage>
        <taxon>Eukaryota</taxon>
        <taxon>Viridiplantae</taxon>
        <taxon>Streptophyta</taxon>
        <taxon>Embryophyta</taxon>
        <taxon>Tracheophyta</taxon>
        <taxon>Spermatophyta</taxon>
        <taxon>Magnoliopsida</taxon>
        <taxon>eudicotyledons</taxon>
        <taxon>Gunneridae</taxon>
        <taxon>Pentapetalae</taxon>
        <taxon>asterids</taxon>
        <taxon>campanulids</taxon>
        <taxon>Asterales</taxon>
        <taxon>Asteraceae</taxon>
        <taxon>Asteroideae</taxon>
        <taxon>Heliantheae alliance</taxon>
        <taxon>Heliantheae</taxon>
        <taxon>Ambrosia</taxon>
    </lineage>
</organism>
<evidence type="ECO:0000313" key="4">
    <source>
        <dbReference type="Proteomes" id="UP001206925"/>
    </source>
</evidence>
<protein>
    <recommendedName>
        <fullName evidence="5">Leucine-rich repeat-containing N-terminal plant-type domain-containing protein</fullName>
    </recommendedName>
</protein>